<organism evidence="8 9">
    <name type="scientific">Monosporascus ibericus</name>
    <dbReference type="NCBI Taxonomy" id="155417"/>
    <lineage>
        <taxon>Eukaryota</taxon>
        <taxon>Fungi</taxon>
        <taxon>Dikarya</taxon>
        <taxon>Ascomycota</taxon>
        <taxon>Pezizomycotina</taxon>
        <taxon>Sordariomycetes</taxon>
        <taxon>Xylariomycetidae</taxon>
        <taxon>Xylariales</taxon>
        <taxon>Xylariales incertae sedis</taxon>
        <taxon>Monosporascus</taxon>
    </lineage>
</organism>
<dbReference type="PROSITE" id="PS50600">
    <property type="entry name" value="ULP_PROTEASE"/>
    <property type="match status" value="1"/>
</dbReference>
<dbReference type="Gene3D" id="3.40.395.10">
    <property type="entry name" value="Adenoviral Proteinase, Chain A"/>
    <property type="match status" value="1"/>
</dbReference>
<dbReference type="InterPro" id="IPR003653">
    <property type="entry name" value="Peptidase_C48_C"/>
</dbReference>
<feature type="compositionally biased region" description="Basic and acidic residues" evidence="6">
    <location>
        <begin position="57"/>
        <end position="66"/>
    </location>
</feature>
<feature type="domain" description="Ubiquitin-like protease family profile" evidence="7">
    <location>
        <begin position="549"/>
        <end position="875"/>
    </location>
</feature>
<feature type="compositionally biased region" description="Polar residues" evidence="6">
    <location>
        <begin position="448"/>
        <end position="458"/>
    </location>
</feature>
<protein>
    <recommendedName>
        <fullName evidence="7">Ubiquitin-like protease family profile domain-containing protein</fullName>
    </recommendedName>
</protein>
<feature type="compositionally biased region" description="Polar residues" evidence="6">
    <location>
        <begin position="1001"/>
        <end position="1012"/>
    </location>
</feature>
<dbReference type="EMBL" id="QJNU01000048">
    <property type="protein sequence ID" value="RYP09041.1"/>
    <property type="molecule type" value="Genomic_DNA"/>
</dbReference>
<feature type="compositionally biased region" description="Polar residues" evidence="6">
    <location>
        <begin position="734"/>
        <end position="750"/>
    </location>
</feature>
<keyword evidence="4" id="KW-0833">Ubl conjugation pathway</keyword>
<evidence type="ECO:0000256" key="3">
    <source>
        <dbReference type="ARBA" id="ARBA00022670"/>
    </source>
</evidence>
<evidence type="ECO:0000256" key="6">
    <source>
        <dbReference type="SAM" id="MobiDB-lite"/>
    </source>
</evidence>
<dbReference type="Pfam" id="PF25424">
    <property type="entry name" value="PH_35"/>
    <property type="match status" value="1"/>
</dbReference>
<comment type="similarity">
    <text evidence="1">Belongs to the peptidase C48 family.</text>
</comment>
<accession>A0A4Q4TP47</accession>
<feature type="region of interest" description="Disordered" evidence="6">
    <location>
        <begin position="206"/>
        <end position="270"/>
    </location>
</feature>
<comment type="caution">
    <text evidence="8">The sequence shown here is derived from an EMBL/GenBank/DDBJ whole genome shotgun (WGS) entry which is preliminary data.</text>
</comment>
<dbReference type="InterPro" id="IPR038765">
    <property type="entry name" value="Papain-like_cys_pep_sf"/>
</dbReference>
<dbReference type="PANTHER" id="PTHR46896:SF3">
    <property type="entry name" value="FI06413P-RELATED"/>
    <property type="match status" value="1"/>
</dbReference>
<reference evidence="8 9" key="1">
    <citation type="submission" date="2018-06" db="EMBL/GenBank/DDBJ databases">
        <title>Complete Genomes of Monosporascus.</title>
        <authorList>
            <person name="Robinson A.J."/>
            <person name="Natvig D.O."/>
        </authorList>
    </citation>
    <scope>NUCLEOTIDE SEQUENCE [LARGE SCALE GENOMIC DNA]</scope>
    <source>
        <strain evidence="8 9">CBS 110550</strain>
    </source>
</reference>
<feature type="region of interest" description="Disordered" evidence="6">
    <location>
        <begin position="448"/>
        <end position="520"/>
    </location>
</feature>
<feature type="compositionally biased region" description="Basic and acidic residues" evidence="6">
    <location>
        <begin position="237"/>
        <end position="246"/>
    </location>
</feature>
<feature type="compositionally biased region" description="Low complexity" evidence="6">
    <location>
        <begin position="31"/>
        <end position="43"/>
    </location>
</feature>
<dbReference type="GO" id="GO:0005737">
    <property type="term" value="C:cytoplasm"/>
    <property type="evidence" value="ECO:0007669"/>
    <property type="project" value="TreeGrafter"/>
</dbReference>
<keyword evidence="3" id="KW-0645">Protease</keyword>
<name>A0A4Q4TP47_9PEZI</name>
<dbReference type="InterPro" id="IPR057501">
    <property type="entry name" value="DeUb_enz_PH"/>
</dbReference>
<dbReference type="OrthoDB" id="442460at2759"/>
<dbReference type="Proteomes" id="UP000293360">
    <property type="component" value="Unassembled WGS sequence"/>
</dbReference>
<proteinExistence type="inferred from homology"/>
<evidence type="ECO:0000256" key="1">
    <source>
        <dbReference type="ARBA" id="ARBA00005234"/>
    </source>
</evidence>
<feature type="compositionally biased region" description="Polar residues" evidence="6">
    <location>
        <begin position="101"/>
        <end position="116"/>
    </location>
</feature>
<feature type="compositionally biased region" description="Polar residues" evidence="6">
    <location>
        <begin position="926"/>
        <end position="941"/>
    </location>
</feature>
<feature type="region of interest" description="Disordered" evidence="6">
    <location>
        <begin position="878"/>
        <end position="1149"/>
    </location>
</feature>
<evidence type="ECO:0000256" key="5">
    <source>
        <dbReference type="ARBA" id="ARBA00022801"/>
    </source>
</evidence>
<dbReference type="GO" id="GO:0070139">
    <property type="term" value="F:SUMO-specific endopeptidase activity"/>
    <property type="evidence" value="ECO:0007669"/>
    <property type="project" value="TreeGrafter"/>
</dbReference>
<evidence type="ECO:0000256" key="4">
    <source>
        <dbReference type="ARBA" id="ARBA00022786"/>
    </source>
</evidence>
<gene>
    <name evidence="8" type="ORF">DL764_001537</name>
</gene>
<feature type="region of interest" description="Disordered" evidence="6">
    <location>
        <begin position="675"/>
        <end position="799"/>
    </location>
</feature>
<feature type="compositionally biased region" description="Basic and acidic residues" evidence="6">
    <location>
        <begin position="718"/>
        <end position="729"/>
    </location>
</feature>
<feature type="compositionally biased region" description="Polar residues" evidence="6">
    <location>
        <begin position="976"/>
        <end position="993"/>
    </location>
</feature>
<dbReference type="SUPFAM" id="SSF54001">
    <property type="entry name" value="Cysteine proteinases"/>
    <property type="match status" value="1"/>
</dbReference>
<dbReference type="PANTHER" id="PTHR46896">
    <property type="entry name" value="SENTRIN-SPECIFIC PROTEASE"/>
    <property type="match status" value="1"/>
</dbReference>
<evidence type="ECO:0000313" key="9">
    <source>
        <dbReference type="Proteomes" id="UP000293360"/>
    </source>
</evidence>
<dbReference type="InterPro" id="IPR051947">
    <property type="entry name" value="Sentrin-specific_protease"/>
</dbReference>
<dbReference type="STRING" id="155417.A0A4Q4TP47"/>
<evidence type="ECO:0000313" key="8">
    <source>
        <dbReference type="EMBL" id="RYP09041.1"/>
    </source>
</evidence>
<keyword evidence="9" id="KW-1185">Reference proteome</keyword>
<dbReference type="GO" id="GO:0006508">
    <property type="term" value="P:proteolysis"/>
    <property type="evidence" value="ECO:0007669"/>
    <property type="project" value="UniProtKB-KW"/>
</dbReference>
<feature type="compositionally biased region" description="Low complexity" evidence="6">
    <location>
        <begin position="91"/>
        <end position="100"/>
    </location>
</feature>
<dbReference type="GO" id="GO:0005634">
    <property type="term" value="C:nucleus"/>
    <property type="evidence" value="ECO:0007669"/>
    <property type="project" value="TreeGrafter"/>
</dbReference>
<evidence type="ECO:0000259" key="7">
    <source>
        <dbReference type="PROSITE" id="PS50600"/>
    </source>
</evidence>
<keyword evidence="5" id="KW-0378">Hydrolase</keyword>
<dbReference type="AlphaFoldDB" id="A0A4Q4TP47"/>
<feature type="compositionally biased region" description="Basic and acidic residues" evidence="6">
    <location>
        <begin position="153"/>
        <end position="162"/>
    </location>
</feature>
<dbReference type="GO" id="GO:0016926">
    <property type="term" value="P:protein desumoylation"/>
    <property type="evidence" value="ECO:0007669"/>
    <property type="project" value="TreeGrafter"/>
</dbReference>
<feature type="compositionally biased region" description="Polar residues" evidence="6">
    <location>
        <begin position="1032"/>
        <end position="1051"/>
    </location>
</feature>
<feature type="compositionally biased region" description="Polar residues" evidence="6">
    <location>
        <begin position="689"/>
        <end position="700"/>
    </location>
</feature>
<feature type="compositionally biased region" description="Basic and acidic residues" evidence="6">
    <location>
        <begin position="1017"/>
        <end position="1031"/>
    </location>
</feature>
<keyword evidence="2" id="KW-0597">Phosphoprotein</keyword>
<dbReference type="Pfam" id="PF02902">
    <property type="entry name" value="Peptidase_C48"/>
    <property type="match status" value="1"/>
</dbReference>
<feature type="compositionally biased region" description="Basic and acidic residues" evidence="6">
    <location>
        <begin position="1073"/>
        <end position="1090"/>
    </location>
</feature>
<feature type="compositionally biased region" description="Basic residues" evidence="6">
    <location>
        <begin position="131"/>
        <end position="141"/>
    </location>
</feature>
<sequence>MVWTKEWTRSIGSSFGAHIPKNTLNEARNQTTPSSRPASSATSGKLKPNPPPSKRQKVQEDSHAHTEAQFVLQPHFDGPSDSIVPRKRSVSDSVHSVSDSYHTISGQPSKGNSQNVPELRRISRYTDGGRSAKRARYKQRKNHNEGRSITADTDSRLDHDPLGDDSDDEVAFVRYGAASSSQQQPREFGRASNTGIGDIAARFQRPQKVAESMPASIASAPRKGSLLGSTTKKRVRLDHGPDELALDHSGMSVKNPKARVPPASTSLSKEGDVKRTRFVGTKTRQQQSQTAPDKGERELAAEIICSGLEVKRAVDGQYGYPGPSNEAPECLLSVREISHILHPTDRDRKILEQYSYLTVNLQKVHHITHSLGEEGCIIVIQRMKDAHNTAGSGKLYLEFSSLLDTERFLNAVLEKELDNCSKNVVRSTTVRDTAVPDDVKLIMHNSRISQQGNDASMNKHSRAQAPLGKKLKDQMQPAVSPAERNDTYVVPESPPQSEEPHPARTTRSTFTLKDPTPEPDLPSWTASNPGWEQAWRNSLVFPPRGKSRATVDKGDIERLDEGQFLNDNLIIFYLRYLQHKLETELPDQAQRIYFQNTFFFDKLKPTRASGPINYESVKGWTSKVDLFMKDFIIVPINEYSHWYVAIIYNAPKLIPSDPPSFEPHNDVSRESIVIEDDTNAPQAEKAPDVTNSAGARSDAQSEVEAGISRMSISSSANAEKETKQTDYTDYHPQQEASRPSRNDLTINLTREPNAPTPEVEQAQPSGASLGRKKTGKRQSGGASRRNDPDQPRIITLDSLGGSHSPACNFLKQYLVAELRDKKGIEISAPGALGYIQEFLKDPDRFIRSVLQQEDIPWNLNPSDLRNDIRDVIFKLQRAQQDREDAYKEEKRRAALVRKSQSSRPSSSEGPQANECSAKPGPEAETSAAQSSPNRDATSQVEDVTPRKVVDTSAMFRAHGQGKDRSNSPKDGAAPVSDSTEAPRNVAQDMTSSIPEVDEGQSPPSRGSNSDTAASPPHEAKKVITDLTRRENMLSSNTDSTEKNFLSPIQSSPGPPPHRHTVAPEPGKLVCAAKSDDGQDVSAEKKSEKRGIGVYLDSTRRHRKTHPELHPESPPQTSRYFAGRQDGDTRARAKCNPKPVQTNAVVELSD</sequence>
<evidence type="ECO:0000256" key="2">
    <source>
        <dbReference type="ARBA" id="ARBA00022553"/>
    </source>
</evidence>
<feature type="region of interest" description="Disordered" evidence="6">
    <location>
        <begin position="1"/>
        <end position="167"/>
    </location>
</feature>
<feature type="compositionally biased region" description="Basic and acidic residues" evidence="6">
    <location>
        <begin position="879"/>
        <end position="892"/>
    </location>
</feature>